<evidence type="ECO:0000313" key="11">
    <source>
        <dbReference type="Proteomes" id="UP000037043"/>
    </source>
</evidence>
<feature type="domain" description="Spore germination GerAC-like C-terminal" evidence="8">
    <location>
        <begin position="204"/>
        <end position="368"/>
    </location>
</feature>
<keyword evidence="11" id="KW-1185">Reference proteome</keyword>
<keyword evidence="6" id="KW-0564">Palmitate</keyword>
<evidence type="ECO:0000256" key="3">
    <source>
        <dbReference type="ARBA" id="ARBA00022544"/>
    </source>
</evidence>
<proteinExistence type="inferred from homology"/>
<gene>
    <name evidence="10" type="primary">gerBC_3</name>
    <name evidence="10" type="ORF">CLHOM_28500</name>
</gene>
<dbReference type="InterPro" id="IPR057336">
    <property type="entry name" value="GerAC_N"/>
</dbReference>
<keyword evidence="4" id="KW-0732">Signal</keyword>
<dbReference type="GO" id="GO:0016020">
    <property type="term" value="C:membrane"/>
    <property type="evidence" value="ECO:0007669"/>
    <property type="project" value="UniProtKB-SubCell"/>
</dbReference>
<evidence type="ECO:0000313" key="10">
    <source>
        <dbReference type="EMBL" id="KOA18802.1"/>
    </source>
</evidence>
<dbReference type="GO" id="GO:0009847">
    <property type="term" value="P:spore germination"/>
    <property type="evidence" value="ECO:0007669"/>
    <property type="project" value="InterPro"/>
</dbReference>
<dbReference type="AlphaFoldDB" id="A0A0L6Z765"/>
<dbReference type="EMBL" id="LHUR01000033">
    <property type="protein sequence ID" value="KOA18802.1"/>
    <property type="molecule type" value="Genomic_DNA"/>
</dbReference>
<dbReference type="PATRIC" id="fig|1121318.3.peg.2857"/>
<name>A0A0L6Z765_9CLOT</name>
<dbReference type="Pfam" id="PF05504">
    <property type="entry name" value="Spore_GerAC"/>
    <property type="match status" value="1"/>
</dbReference>
<comment type="subcellular location">
    <subcellularLocation>
        <location evidence="1">Membrane</location>
        <topology evidence="1">Lipid-anchor</topology>
    </subcellularLocation>
</comment>
<comment type="similarity">
    <text evidence="2">Belongs to the GerABKC lipoprotein family.</text>
</comment>
<accession>A0A0L6Z765</accession>
<dbReference type="STRING" id="36844.SAMN04488501_11615"/>
<comment type="caution">
    <text evidence="10">The sequence shown here is derived from an EMBL/GenBank/DDBJ whole genome shotgun (WGS) entry which is preliminary data.</text>
</comment>
<dbReference type="InterPro" id="IPR038501">
    <property type="entry name" value="Spore_GerAC_C_sf"/>
</dbReference>
<dbReference type="InterPro" id="IPR008844">
    <property type="entry name" value="Spore_GerAC-like"/>
</dbReference>
<organism evidence="10 11">
    <name type="scientific">Clostridium homopropionicum DSM 5847</name>
    <dbReference type="NCBI Taxonomy" id="1121318"/>
    <lineage>
        <taxon>Bacteria</taxon>
        <taxon>Bacillati</taxon>
        <taxon>Bacillota</taxon>
        <taxon>Clostridia</taxon>
        <taxon>Eubacteriales</taxon>
        <taxon>Clostridiaceae</taxon>
        <taxon>Clostridium</taxon>
    </lineage>
</organism>
<evidence type="ECO:0000256" key="2">
    <source>
        <dbReference type="ARBA" id="ARBA00007886"/>
    </source>
</evidence>
<dbReference type="Pfam" id="PF25198">
    <property type="entry name" value="Spore_GerAC_N"/>
    <property type="match status" value="1"/>
</dbReference>
<sequence length="377" mass="43130">MSAFLIIINLIVMTGCWGYKEINELPIVLGAAIDKISKDEYLLTIEVLRTSEISGQTAETKTTILQMTGKTVFEPVRKFIVKNGRFLYWANMKVLIIDKKIAEDEGIISVLDFLYRDIEARSEGRVIIAEDKAADIFKENKTKGEAISMHILETMDNVKRLSKIYPVKMYEVIDTVALKGKNLVLPILSSKDIYTETPNLSLKSAVFKKNKMIGTIIDEEVRSYRLLINEEDGGLRIENVVFGDENSKVTYEIEGSKTKIEPLYKDGKFIMEIDITTDAIIAEVMNYKLDFMRKDVQEYMKEQLENTIKDNCTEFLSKIQKDFDSDVLGFGELVKNKYPKVWKESESNWDNIFPNITTIINVKVNLKGSALYSKIIE</sequence>
<dbReference type="PANTHER" id="PTHR35789">
    <property type="entry name" value="SPORE GERMINATION PROTEIN B3"/>
    <property type="match status" value="1"/>
</dbReference>
<dbReference type="NCBIfam" id="TIGR02887">
    <property type="entry name" value="spore_ger_x_C"/>
    <property type="match status" value="1"/>
</dbReference>
<evidence type="ECO:0000256" key="7">
    <source>
        <dbReference type="ARBA" id="ARBA00023288"/>
    </source>
</evidence>
<reference evidence="11" key="1">
    <citation type="submission" date="2015-08" db="EMBL/GenBank/DDBJ databases">
        <title>Genome sequence of the strict anaerobe Clostridium homopropionicum LuHBu1 (DSM 5847T).</title>
        <authorList>
            <person name="Poehlein A."/>
            <person name="Beck M."/>
            <person name="Schiel-Bengelsdorf B."/>
            <person name="Bengelsdorf F.R."/>
            <person name="Daniel R."/>
            <person name="Duerre P."/>
        </authorList>
    </citation>
    <scope>NUCLEOTIDE SEQUENCE [LARGE SCALE GENOMIC DNA]</scope>
    <source>
        <strain evidence="11">DSM 5847</strain>
    </source>
</reference>
<dbReference type="InterPro" id="IPR046953">
    <property type="entry name" value="Spore_GerAC-like_C"/>
</dbReference>
<dbReference type="PANTHER" id="PTHR35789:SF1">
    <property type="entry name" value="SPORE GERMINATION PROTEIN B3"/>
    <property type="match status" value="1"/>
</dbReference>
<evidence type="ECO:0000259" key="9">
    <source>
        <dbReference type="Pfam" id="PF25198"/>
    </source>
</evidence>
<evidence type="ECO:0000256" key="5">
    <source>
        <dbReference type="ARBA" id="ARBA00023136"/>
    </source>
</evidence>
<dbReference type="Gene3D" id="3.30.300.210">
    <property type="entry name" value="Nutrient germinant receptor protein C, domain 3"/>
    <property type="match status" value="1"/>
</dbReference>
<keyword evidence="7" id="KW-0449">Lipoprotein</keyword>
<evidence type="ECO:0000259" key="8">
    <source>
        <dbReference type="Pfam" id="PF05504"/>
    </source>
</evidence>
<evidence type="ECO:0000256" key="1">
    <source>
        <dbReference type="ARBA" id="ARBA00004635"/>
    </source>
</evidence>
<keyword evidence="5" id="KW-0472">Membrane</keyword>
<keyword evidence="3" id="KW-0309">Germination</keyword>
<dbReference type="Proteomes" id="UP000037043">
    <property type="component" value="Unassembled WGS sequence"/>
</dbReference>
<evidence type="ECO:0000256" key="6">
    <source>
        <dbReference type="ARBA" id="ARBA00023139"/>
    </source>
</evidence>
<feature type="domain" description="Spore germination protein N-terminal" evidence="9">
    <location>
        <begin position="19"/>
        <end position="189"/>
    </location>
</feature>
<evidence type="ECO:0000256" key="4">
    <source>
        <dbReference type="ARBA" id="ARBA00022729"/>
    </source>
</evidence>
<protein>
    <submittedName>
        <fullName evidence="10">Spore germination protein B3</fullName>
    </submittedName>
</protein>